<organism evidence="1 2">
    <name type="scientific">Methanimicrococcus hacksteinii</name>
    <dbReference type="NCBI Taxonomy" id="3028293"/>
    <lineage>
        <taxon>Archaea</taxon>
        <taxon>Methanobacteriati</taxon>
        <taxon>Methanobacteriota</taxon>
        <taxon>Stenosarchaea group</taxon>
        <taxon>Methanomicrobia</taxon>
        <taxon>Methanosarcinales</taxon>
        <taxon>Methanosarcinaceae</taxon>
        <taxon>Methanimicrococcus</taxon>
    </lineage>
</organism>
<evidence type="ECO:0000313" key="1">
    <source>
        <dbReference type="EMBL" id="MDV0444550.1"/>
    </source>
</evidence>
<comment type="caution">
    <text evidence="1">The sequence shown here is derived from an EMBL/GenBank/DDBJ whole genome shotgun (WGS) entry which is preliminary data.</text>
</comment>
<dbReference type="EMBL" id="JAWDKC010000001">
    <property type="protein sequence ID" value="MDV0444550.1"/>
    <property type="molecule type" value="Genomic_DNA"/>
</dbReference>
<evidence type="ECO:0000313" key="2">
    <source>
        <dbReference type="Proteomes" id="UP001272052"/>
    </source>
</evidence>
<accession>A0ABU3VNQ6</accession>
<sequence length="58" mass="6743">MKTRYELIIEGTDADQEDIIQIFHLFTREISMKYSGLEKCDFKVNGESYSGFGEEISE</sequence>
<proteinExistence type="predicted"/>
<gene>
    <name evidence="1" type="ORF">MmiAt1_00770</name>
</gene>
<name>A0ABU3VNQ6_9EURY</name>
<dbReference type="Proteomes" id="UP001272052">
    <property type="component" value="Unassembled WGS sequence"/>
</dbReference>
<keyword evidence="2" id="KW-1185">Reference proteome</keyword>
<reference evidence="1 2" key="1">
    <citation type="submission" date="2023-06" db="EMBL/GenBank/DDBJ databases">
        <title>Genome sequence of Methanimicrococcus sp. At1.</title>
        <authorList>
            <person name="Protasov E."/>
            <person name="Platt K."/>
            <person name="Poehlein A."/>
            <person name="Daniel R."/>
            <person name="Brune A."/>
        </authorList>
    </citation>
    <scope>NUCLEOTIDE SEQUENCE [LARGE SCALE GENOMIC DNA]</scope>
    <source>
        <strain evidence="1 2">At1</strain>
    </source>
</reference>
<protein>
    <submittedName>
        <fullName evidence="1">Uncharacterized protein</fullName>
    </submittedName>
</protein>
<dbReference type="RefSeq" id="WP_318784943.1">
    <property type="nucleotide sequence ID" value="NZ_JAWDKC010000001.1"/>
</dbReference>